<dbReference type="InterPro" id="IPR006016">
    <property type="entry name" value="UspA"/>
</dbReference>
<sequence length="173" mass="18433">MTKHILVATDGSDKAREAVAMAANIAKALGARLTILHVILHGLRAEEASRLAEPEHLVRCVSAVTMPQLERVPSSMGEFFRASQGDIGEMVSVLGDRIAEDAADIARRIGVSSVETRVEPGVYAETILKVAEDVGADMIVVGSRGLGRLRGMLVGSVSQKIIQHAHCSVMVVR</sequence>
<dbReference type="PANTHER" id="PTHR46268:SF6">
    <property type="entry name" value="UNIVERSAL STRESS PROTEIN UP12"/>
    <property type="match status" value="1"/>
</dbReference>
<dbReference type="AlphaFoldDB" id="A0A178XK96"/>
<feature type="domain" description="UspA" evidence="2">
    <location>
        <begin position="1"/>
        <end position="173"/>
    </location>
</feature>
<reference evidence="3 4" key="1">
    <citation type="journal article" date="2016" name="Int. J. Syst. Evol. Microbiol.">
        <title>Ensifer glycinis sp. nov., an novel rhizobial species associated with Glycine spp.</title>
        <authorList>
            <person name="Yan H."/>
            <person name="Yan J."/>
            <person name="Sui X.H."/>
            <person name="Wang E.T."/>
            <person name="Chen W.X."/>
            <person name="Zhang X.X."/>
            <person name="Chen W.F."/>
        </authorList>
    </citation>
    <scope>NUCLEOTIDE SEQUENCE [LARGE SCALE GENOMIC DNA]</scope>
    <source>
        <strain evidence="3 4">CCBAU 23380</strain>
    </source>
</reference>
<dbReference type="Pfam" id="PF00582">
    <property type="entry name" value="Usp"/>
    <property type="match status" value="1"/>
</dbReference>
<organism evidence="3 4">
    <name type="scientific">Sinorhizobium glycinis</name>
    <dbReference type="NCBI Taxonomy" id="1472378"/>
    <lineage>
        <taxon>Bacteria</taxon>
        <taxon>Pseudomonadati</taxon>
        <taxon>Pseudomonadota</taxon>
        <taxon>Alphaproteobacteria</taxon>
        <taxon>Hyphomicrobiales</taxon>
        <taxon>Rhizobiaceae</taxon>
        <taxon>Sinorhizobium/Ensifer group</taxon>
        <taxon>Sinorhizobium</taxon>
    </lineage>
</organism>
<dbReference type="Gene3D" id="3.40.50.620">
    <property type="entry name" value="HUPs"/>
    <property type="match status" value="1"/>
</dbReference>
<evidence type="ECO:0000313" key="3">
    <source>
        <dbReference type="EMBL" id="OAP35648.1"/>
    </source>
</evidence>
<dbReference type="SUPFAM" id="SSF52402">
    <property type="entry name" value="Adenine nucleotide alpha hydrolases-like"/>
    <property type="match status" value="1"/>
</dbReference>
<dbReference type="OrthoDB" id="5564966at2"/>
<gene>
    <name evidence="3" type="ORF">AU381_12110</name>
</gene>
<dbReference type="InterPro" id="IPR006015">
    <property type="entry name" value="Universal_stress_UspA"/>
</dbReference>
<name>A0A178XK96_9HYPH</name>
<dbReference type="RefSeq" id="WP_014857837.1">
    <property type="nucleotide sequence ID" value="NZ_LPUX01000066.1"/>
</dbReference>
<proteinExistence type="inferred from homology"/>
<evidence type="ECO:0000313" key="4">
    <source>
        <dbReference type="Proteomes" id="UP000094025"/>
    </source>
</evidence>
<evidence type="ECO:0000256" key="1">
    <source>
        <dbReference type="ARBA" id="ARBA00008791"/>
    </source>
</evidence>
<keyword evidence="4" id="KW-1185">Reference proteome</keyword>
<comment type="similarity">
    <text evidence="1">Belongs to the universal stress protein A family.</text>
</comment>
<dbReference type="PRINTS" id="PR01438">
    <property type="entry name" value="UNVRSLSTRESS"/>
</dbReference>
<protein>
    <submittedName>
        <fullName evidence="3">Universal stress protein</fullName>
    </submittedName>
</protein>
<accession>A0A178XK96</accession>
<dbReference type="InterPro" id="IPR014729">
    <property type="entry name" value="Rossmann-like_a/b/a_fold"/>
</dbReference>
<dbReference type="STRING" id="1472378.AU381_12110"/>
<dbReference type="PANTHER" id="PTHR46268">
    <property type="entry name" value="STRESS RESPONSE PROTEIN NHAX"/>
    <property type="match status" value="1"/>
</dbReference>
<dbReference type="EMBL" id="LPUX01000066">
    <property type="protein sequence ID" value="OAP35648.1"/>
    <property type="molecule type" value="Genomic_DNA"/>
</dbReference>
<dbReference type="CDD" id="cd00293">
    <property type="entry name" value="USP-like"/>
    <property type="match status" value="1"/>
</dbReference>
<evidence type="ECO:0000259" key="2">
    <source>
        <dbReference type="Pfam" id="PF00582"/>
    </source>
</evidence>
<comment type="caution">
    <text evidence="3">The sequence shown here is derived from an EMBL/GenBank/DDBJ whole genome shotgun (WGS) entry which is preliminary data.</text>
</comment>
<dbReference type="Proteomes" id="UP000094025">
    <property type="component" value="Unassembled WGS sequence"/>
</dbReference>